<evidence type="ECO:0000313" key="3">
    <source>
        <dbReference type="Proteomes" id="UP001151760"/>
    </source>
</evidence>
<organism evidence="2 3">
    <name type="scientific">Tanacetum coccineum</name>
    <dbReference type="NCBI Taxonomy" id="301880"/>
    <lineage>
        <taxon>Eukaryota</taxon>
        <taxon>Viridiplantae</taxon>
        <taxon>Streptophyta</taxon>
        <taxon>Embryophyta</taxon>
        <taxon>Tracheophyta</taxon>
        <taxon>Spermatophyta</taxon>
        <taxon>Magnoliopsida</taxon>
        <taxon>eudicotyledons</taxon>
        <taxon>Gunneridae</taxon>
        <taxon>Pentapetalae</taxon>
        <taxon>asterids</taxon>
        <taxon>campanulids</taxon>
        <taxon>Asterales</taxon>
        <taxon>Asteraceae</taxon>
        <taxon>Asteroideae</taxon>
        <taxon>Anthemideae</taxon>
        <taxon>Anthemidinae</taxon>
        <taxon>Tanacetum</taxon>
    </lineage>
</organism>
<dbReference type="Pfam" id="PF14111">
    <property type="entry name" value="DUF4283"/>
    <property type="match status" value="1"/>
</dbReference>
<feature type="domain" description="DUF4283" evidence="1">
    <location>
        <begin position="105"/>
        <end position="185"/>
    </location>
</feature>
<dbReference type="EMBL" id="BQNB010010924">
    <property type="protein sequence ID" value="GJS83759.1"/>
    <property type="molecule type" value="Genomic_DNA"/>
</dbReference>
<sequence length="189" mass="21028">MGVATRDVNADEIAIPAVLVNHGAHVSEDNSIVETSSGNTYAAGYTSVGLNTVTASPSNSTAGLTESNIVRLTLLLWPNVVNSVNVPDDADYDVWLPLASVHEVNDRMKNSLYGYFIGKRLAFPVVEWFVPNNWEKYGLKKVTMVKDFFFIKFSFVEGVDSVLRDCPWMIHGIPIFFKKWLPSISLLKE</sequence>
<accession>A0ABQ4Z0W5</accession>
<keyword evidence="3" id="KW-1185">Reference proteome</keyword>
<comment type="caution">
    <text evidence="2">The sequence shown here is derived from an EMBL/GenBank/DDBJ whole genome shotgun (WGS) entry which is preliminary data.</text>
</comment>
<name>A0ABQ4Z0W5_9ASTR</name>
<dbReference type="InterPro" id="IPR025558">
    <property type="entry name" value="DUF4283"/>
</dbReference>
<evidence type="ECO:0000259" key="1">
    <source>
        <dbReference type="Pfam" id="PF14111"/>
    </source>
</evidence>
<reference evidence="2" key="2">
    <citation type="submission" date="2022-01" db="EMBL/GenBank/DDBJ databases">
        <authorList>
            <person name="Yamashiro T."/>
            <person name="Shiraishi A."/>
            <person name="Satake H."/>
            <person name="Nakayama K."/>
        </authorList>
    </citation>
    <scope>NUCLEOTIDE SEQUENCE</scope>
</reference>
<dbReference type="Proteomes" id="UP001151760">
    <property type="component" value="Unassembled WGS sequence"/>
</dbReference>
<protein>
    <submittedName>
        <fullName evidence="2">Zinc knuckle CX2CX4HX4C containing protein</fullName>
    </submittedName>
</protein>
<proteinExistence type="predicted"/>
<evidence type="ECO:0000313" key="2">
    <source>
        <dbReference type="EMBL" id="GJS83759.1"/>
    </source>
</evidence>
<gene>
    <name evidence="2" type="ORF">Tco_0750300</name>
</gene>
<reference evidence="2" key="1">
    <citation type="journal article" date="2022" name="Int. J. Mol. Sci.">
        <title>Draft Genome of Tanacetum Coccineum: Genomic Comparison of Closely Related Tanacetum-Family Plants.</title>
        <authorList>
            <person name="Yamashiro T."/>
            <person name="Shiraishi A."/>
            <person name="Nakayama K."/>
            <person name="Satake H."/>
        </authorList>
    </citation>
    <scope>NUCLEOTIDE SEQUENCE</scope>
</reference>